<keyword evidence="1" id="KW-0472">Membrane</keyword>
<evidence type="ECO:0000313" key="3">
    <source>
        <dbReference type="Proteomes" id="UP001524478"/>
    </source>
</evidence>
<evidence type="ECO:0000256" key="1">
    <source>
        <dbReference type="SAM" id="Phobius"/>
    </source>
</evidence>
<keyword evidence="3" id="KW-1185">Reference proteome</keyword>
<comment type="caution">
    <text evidence="2">The sequence shown here is derived from an EMBL/GenBank/DDBJ whole genome shotgun (WGS) entry which is preliminary data.</text>
</comment>
<dbReference type="EMBL" id="JANGAC010000010">
    <property type="protein sequence ID" value="MCQ4924035.1"/>
    <property type="molecule type" value="Genomic_DNA"/>
</dbReference>
<accession>A0ABT1SC48</accession>
<dbReference type="Proteomes" id="UP001524478">
    <property type="component" value="Unassembled WGS sequence"/>
</dbReference>
<reference evidence="2 3" key="1">
    <citation type="submission" date="2022-06" db="EMBL/GenBank/DDBJ databases">
        <title>Isolation of gut microbiota from human fecal samples.</title>
        <authorList>
            <person name="Pamer E.G."/>
            <person name="Barat B."/>
            <person name="Waligurski E."/>
            <person name="Medina S."/>
            <person name="Paddock L."/>
            <person name="Mostad J."/>
        </authorList>
    </citation>
    <scope>NUCLEOTIDE SEQUENCE [LARGE SCALE GENOMIC DNA]</scope>
    <source>
        <strain evidence="2 3">DFI.7.95</strain>
    </source>
</reference>
<feature type="transmembrane region" description="Helical" evidence="1">
    <location>
        <begin position="56"/>
        <end position="73"/>
    </location>
</feature>
<feature type="transmembrane region" description="Helical" evidence="1">
    <location>
        <begin position="30"/>
        <end position="50"/>
    </location>
</feature>
<dbReference type="RefSeq" id="WP_256311862.1">
    <property type="nucleotide sequence ID" value="NZ_JANGAC010000010.1"/>
</dbReference>
<feature type="transmembrane region" description="Helical" evidence="1">
    <location>
        <begin position="109"/>
        <end position="127"/>
    </location>
</feature>
<evidence type="ECO:0000313" key="2">
    <source>
        <dbReference type="EMBL" id="MCQ4924035.1"/>
    </source>
</evidence>
<name>A0ABT1SC48_9FIRM</name>
<gene>
    <name evidence="2" type="ORF">NE686_13115</name>
</gene>
<protein>
    <submittedName>
        <fullName evidence="2">Uncharacterized protein</fullName>
    </submittedName>
</protein>
<feature type="transmembrane region" description="Helical" evidence="1">
    <location>
        <begin position="85"/>
        <end position="103"/>
    </location>
</feature>
<proteinExistence type="predicted"/>
<keyword evidence="1" id="KW-1133">Transmembrane helix</keyword>
<keyword evidence="1" id="KW-0812">Transmembrane</keyword>
<feature type="transmembrane region" description="Helical" evidence="1">
    <location>
        <begin position="139"/>
        <end position="156"/>
    </location>
</feature>
<sequence length="230" mass="26761">MVILVLSLILVGLSILERVIHIKKGKDWDIIRLFIGVLIIITLFLISYFATDTTSGLLYVFFTMCIYLLLAIINRRCHQNWIKNFLSIVDIPLFVYLLLSIIQNILIDFKIIILLLFLIKSIFAYPYKNKNKHDMRQNISFLIGIAIGIAIILFYYKPSDFGTRIMVKQEIVAQKFLEEELGLYGLDIYVDYFNRNLRGEDTVVRAYNSSGISVILIYRNNVIISYDIKN</sequence>
<organism evidence="2 3">
    <name type="scientific">Tissierella carlieri</name>
    <dbReference type="NCBI Taxonomy" id="689904"/>
    <lineage>
        <taxon>Bacteria</taxon>
        <taxon>Bacillati</taxon>
        <taxon>Bacillota</taxon>
        <taxon>Tissierellia</taxon>
        <taxon>Tissierellales</taxon>
        <taxon>Tissierellaceae</taxon>
        <taxon>Tissierella</taxon>
    </lineage>
</organism>